<protein>
    <submittedName>
        <fullName evidence="3">Phenylacetic acid degradation operon negative regulatory protein</fullName>
    </submittedName>
</protein>
<dbReference type="Pfam" id="PF20803">
    <property type="entry name" value="PaaX_M"/>
    <property type="match status" value="1"/>
</dbReference>
<dbReference type="InterPro" id="IPR036388">
    <property type="entry name" value="WH-like_DNA-bd_sf"/>
</dbReference>
<dbReference type="Gene3D" id="1.20.58.1460">
    <property type="match status" value="1"/>
</dbReference>
<dbReference type="PIRSF" id="PIRSF020623">
    <property type="entry name" value="PaaX"/>
    <property type="match status" value="1"/>
</dbReference>
<dbReference type="Gene3D" id="1.10.10.10">
    <property type="entry name" value="Winged helix-like DNA-binding domain superfamily/Winged helix DNA-binding domain"/>
    <property type="match status" value="1"/>
</dbReference>
<reference evidence="3 4" key="1">
    <citation type="submission" date="2020-07" db="EMBL/GenBank/DDBJ databases">
        <title>Sequencing the genomes of 1000 actinobacteria strains.</title>
        <authorList>
            <person name="Klenk H.-P."/>
        </authorList>
    </citation>
    <scope>NUCLEOTIDE SEQUENCE [LARGE SCALE GENOMIC DNA]</scope>
    <source>
        <strain evidence="3 4">DSM 26341</strain>
    </source>
</reference>
<keyword evidence="4" id="KW-1185">Reference proteome</keyword>
<feature type="domain" description="Transcriptional repressor PaaX-like central Cas2-like" evidence="2">
    <location>
        <begin position="91"/>
        <end position="134"/>
    </location>
</feature>
<dbReference type="InterPro" id="IPR048846">
    <property type="entry name" value="PaaX-like_central"/>
</dbReference>
<organism evidence="3 4">
    <name type="scientific">Spelaeicoccus albus</name>
    <dbReference type="NCBI Taxonomy" id="1280376"/>
    <lineage>
        <taxon>Bacteria</taxon>
        <taxon>Bacillati</taxon>
        <taxon>Actinomycetota</taxon>
        <taxon>Actinomycetes</taxon>
        <taxon>Micrococcales</taxon>
        <taxon>Brevibacteriaceae</taxon>
        <taxon>Spelaeicoccus</taxon>
    </lineage>
</organism>
<dbReference type="RefSeq" id="WP_179427435.1">
    <property type="nucleotide sequence ID" value="NZ_JACBZP010000001.1"/>
</dbReference>
<dbReference type="InterPro" id="IPR011965">
    <property type="entry name" value="PaaX_trns_reg"/>
</dbReference>
<dbReference type="PANTHER" id="PTHR30319:SF1">
    <property type="entry name" value="TRANSCRIPTIONAL REPRESSOR PAAX"/>
    <property type="match status" value="1"/>
</dbReference>
<dbReference type="EMBL" id="JACBZP010000001">
    <property type="protein sequence ID" value="NYI67459.1"/>
    <property type="molecule type" value="Genomic_DNA"/>
</dbReference>
<proteinExistence type="predicted"/>
<dbReference type="Gene3D" id="3.30.70.2650">
    <property type="match status" value="1"/>
</dbReference>
<name>A0A7Z0IH24_9MICO</name>
<feature type="domain" description="Transcriptional repressor PaaX-like N-terminal" evidence="1">
    <location>
        <begin position="33"/>
        <end position="76"/>
    </location>
</feature>
<dbReference type="GO" id="GO:0006351">
    <property type="term" value="P:DNA-templated transcription"/>
    <property type="evidence" value="ECO:0007669"/>
    <property type="project" value="InterPro"/>
</dbReference>
<comment type="caution">
    <text evidence="3">The sequence shown here is derived from an EMBL/GenBank/DDBJ whole genome shotgun (WGS) entry which is preliminary data.</text>
</comment>
<accession>A0A7Z0IH24</accession>
<gene>
    <name evidence="3" type="ORF">BJY26_001765</name>
</gene>
<sequence>MAQSGEARTPSPVSSVPLMFGIAEAVGLPGTILTTLLVDTGMTQSAARTVLARLKKRGALTVTRVGRAGVYRLAGEMLRGFERVEHGPRQAPWDGKFRTIVYDIPESERAEKDKLRALAAGYGFGTLRPGVLIAIGDELWRQAPRHYDGNGLLETGTLEFDPAAARAVAARAWDLPRRAAEFARACRAAEKLTQISAVPRDNAAAFRQFHDNYLASIDVRLSDPGLPAELLPADWKAGELDRLLGDMLTVWEGAVNAHVESVIRASRHRSLVEFKPAEFARDSGADDVRRSG</sequence>
<dbReference type="Proteomes" id="UP000539111">
    <property type="component" value="Unassembled WGS sequence"/>
</dbReference>
<dbReference type="AlphaFoldDB" id="A0A7Z0IH24"/>
<evidence type="ECO:0000313" key="3">
    <source>
        <dbReference type="EMBL" id="NYI67459.1"/>
    </source>
</evidence>
<evidence type="ECO:0000259" key="2">
    <source>
        <dbReference type="Pfam" id="PF20803"/>
    </source>
</evidence>
<dbReference type="PANTHER" id="PTHR30319">
    <property type="entry name" value="PHENYLACETIC ACID REGULATOR-RELATED TRANSCRIPTIONAL REPRESSOR"/>
    <property type="match status" value="1"/>
</dbReference>
<dbReference type="Pfam" id="PF07848">
    <property type="entry name" value="PaaX"/>
    <property type="match status" value="1"/>
</dbReference>
<dbReference type="InterPro" id="IPR012906">
    <property type="entry name" value="PaaX-like_N"/>
</dbReference>
<evidence type="ECO:0000313" key="4">
    <source>
        <dbReference type="Proteomes" id="UP000539111"/>
    </source>
</evidence>
<evidence type="ECO:0000259" key="1">
    <source>
        <dbReference type="Pfam" id="PF07848"/>
    </source>
</evidence>